<dbReference type="AlphaFoldDB" id="A0A8H4IVQ8"/>
<dbReference type="OrthoDB" id="3940866at2759"/>
<evidence type="ECO:0000313" key="1">
    <source>
        <dbReference type="EMBL" id="KAF4308355.1"/>
    </source>
</evidence>
<keyword evidence="2" id="KW-1185">Reference proteome</keyword>
<accession>A0A8H4IVQ8</accession>
<reference evidence="1" key="1">
    <citation type="submission" date="2020-04" db="EMBL/GenBank/DDBJ databases">
        <title>Genome Assembly and Annotation of Botryosphaeria dothidea sdau 11-99, a Latent Pathogen of Apple Fruit Ring Rot in China.</title>
        <authorList>
            <person name="Yu C."/>
            <person name="Diao Y."/>
            <person name="Lu Q."/>
            <person name="Zhao J."/>
            <person name="Cui S."/>
            <person name="Peng C."/>
            <person name="He B."/>
            <person name="Liu H."/>
        </authorList>
    </citation>
    <scope>NUCLEOTIDE SEQUENCE [LARGE SCALE GENOMIC DNA]</scope>
    <source>
        <strain evidence="1">Sdau11-99</strain>
    </source>
</reference>
<evidence type="ECO:0000313" key="2">
    <source>
        <dbReference type="Proteomes" id="UP000572817"/>
    </source>
</evidence>
<proteinExistence type="predicted"/>
<sequence length="350" mass="39654">MSTVAATNTYSRHTGRYHKKLPVLTIHDIREFVLAYLKNEYSPRSSDHGPLPTLQNTYLHGVRIPSSHLRSPKESHGRTMPPKSYRWLAIGKSLRHEGASHRAEEQALRDIEKMKQLFLDARVPRGAIEQIEASIRDFSRLDRFSRVRTKLVKVGAWQALAARLLNDQGLITALWPPRVTGFSMPDAEVDVARRNLQDVGAAMFLSIRSVKEFEVRNTAKLQQHLPGLKALTDYRVEGYRMDAFSIAEHAGKISWGHQFREYMAVEDLYDIGPGKRLVKKVSFERECAECTAKHHVNVQLVIGPEAELPKPGELPAYRSVVSEVEEVQAEADQAVFRFMAAPVESVPQQK</sequence>
<organism evidence="1 2">
    <name type="scientific">Botryosphaeria dothidea</name>
    <dbReference type="NCBI Taxonomy" id="55169"/>
    <lineage>
        <taxon>Eukaryota</taxon>
        <taxon>Fungi</taxon>
        <taxon>Dikarya</taxon>
        <taxon>Ascomycota</taxon>
        <taxon>Pezizomycotina</taxon>
        <taxon>Dothideomycetes</taxon>
        <taxon>Dothideomycetes incertae sedis</taxon>
        <taxon>Botryosphaeriales</taxon>
        <taxon>Botryosphaeriaceae</taxon>
        <taxon>Botryosphaeria</taxon>
    </lineage>
</organism>
<comment type="caution">
    <text evidence="1">The sequence shown here is derived from an EMBL/GenBank/DDBJ whole genome shotgun (WGS) entry which is preliminary data.</text>
</comment>
<dbReference type="Proteomes" id="UP000572817">
    <property type="component" value="Unassembled WGS sequence"/>
</dbReference>
<name>A0A8H4IVQ8_9PEZI</name>
<protein>
    <submittedName>
        <fullName evidence="1">Uncharacterized protein</fullName>
    </submittedName>
</protein>
<dbReference type="EMBL" id="WWBZ02000022">
    <property type="protein sequence ID" value="KAF4308355.1"/>
    <property type="molecule type" value="Genomic_DNA"/>
</dbReference>
<gene>
    <name evidence="1" type="ORF">GTA08_BOTSDO04605</name>
</gene>